<evidence type="ECO:0000256" key="7">
    <source>
        <dbReference type="SAM" id="MobiDB-lite"/>
    </source>
</evidence>
<feature type="repeat" description="WD" evidence="6">
    <location>
        <begin position="238"/>
        <end position="279"/>
    </location>
</feature>
<evidence type="ECO:0000256" key="5">
    <source>
        <dbReference type="ARBA" id="ARBA00038344"/>
    </source>
</evidence>
<feature type="compositionally biased region" description="Low complexity" evidence="7">
    <location>
        <begin position="60"/>
        <end position="71"/>
    </location>
</feature>
<keyword evidence="4" id="KW-0833">Ubl conjugation pathway</keyword>
<dbReference type="PRINTS" id="PR00320">
    <property type="entry name" value="GPROTEINBRPT"/>
</dbReference>
<dbReference type="eggNOG" id="KOG0321">
    <property type="taxonomic scope" value="Eukaryota"/>
</dbReference>
<dbReference type="HOGENOM" id="CLU_460848_0_0_1"/>
<feature type="repeat" description="WD" evidence="6">
    <location>
        <begin position="345"/>
        <end position="388"/>
    </location>
</feature>
<keyword evidence="3" id="KW-0677">Repeat</keyword>
<keyword evidence="2 6" id="KW-0853">WD repeat</keyword>
<dbReference type="Pfam" id="PF00400">
    <property type="entry name" value="WD40"/>
    <property type="match status" value="3"/>
</dbReference>
<feature type="repeat" description="WD" evidence="6">
    <location>
        <begin position="280"/>
        <end position="315"/>
    </location>
</feature>
<protein>
    <submittedName>
        <fullName evidence="8">Uncharacterized protein</fullName>
    </submittedName>
</protein>
<evidence type="ECO:0000256" key="2">
    <source>
        <dbReference type="ARBA" id="ARBA00022574"/>
    </source>
</evidence>
<comment type="similarity">
    <text evidence="5">Belongs to the WD repeat cdt2 family.</text>
</comment>
<dbReference type="Gene3D" id="2.130.10.10">
    <property type="entry name" value="YVTN repeat-like/Quinoprotein amine dehydrogenase"/>
    <property type="match status" value="3"/>
</dbReference>
<dbReference type="AlphaFoldDB" id="G7E4N7"/>
<dbReference type="SUPFAM" id="SSF50978">
    <property type="entry name" value="WD40 repeat-like"/>
    <property type="match status" value="1"/>
</dbReference>
<comment type="pathway">
    <text evidence="1">Protein modification; protein ubiquitination.</text>
</comment>
<dbReference type="InterPro" id="IPR036322">
    <property type="entry name" value="WD40_repeat_dom_sf"/>
</dbReference>
<dbReference type="InterPro" id="IPR019775">
    <property type="entry name" value="WD40_repeat_CS"/>
</dbReference>
<dbReference type="GO" id="GO:0005634">
    <property type="term" value="C:nucleus"/>
    <property type="evidence" value="ECO:0007669"/>
    <property type="project" value="TreeGrafter"/>
</dbReference>
<proteinExistence type="inferred from homology"/>
<dbReference type="PANTHER" id="PTHR22852:SF0">
    <property type="entry name" value="DENTICLELESS PROTEIN HOMOLOG"/>
    <property type="match status" value="1"/>
</dbReference>
<dbReference type="SMART" id="SM00320">
    <property type="entry name" value="WD40"/>
    <property type="match status" value="5"/>
</dbReference>
<dbReference type="OrthoDB" id="2096344at2759"/>
<keyword evidence="9" id="KW-1185">Reference proteome</keyword>
<accession>G7E4N7</accession>
<organism evidence="8 9">
    <name type="scientific">Mixia osmundae (strain CBS 9802 / IAM 14324 / JCM 22182 / KY 12970)</name>
    <dbReference type="NCBI Taxonomy" id="764103"/>
    <lineage>
        <taxon>Eukaryota</taxon>
        <taxon>Fungi</taxon>
        <taxon>Dikarya</taxon>
        <taxon>Basidiomycota</taxon>
        <taxon>Pucciniomycotina</taxon>
        <taxon>Mixiomycetes</taxon>
        <taxon>Mixiales</taxon>
        <taxon>Mixiaceae</taxon>
        <taxon>Mixia</taxon>
    </lineage>
</organism>
<reference evidence="8 9" key="2">
    <citation type="journal article" date="2012" name="Open Biol.">
        <title>Characteristics of nucleosomes and linker DNA regions on the genome of the basidiomycete Mixia osmundae revealed by mono- and dinucleosome mapping.</title>
        <authorList>
            <person name="Nishida H."/>
            <person name="Kondo S."/>
            <person name="Matsumoto T."/>
            <person name="Suzuki Y."/>
            <person name="Yoshikawa H."/>
            <person name="Taylor T.D."/>
            <person name="Sugiyama J."/>
        </authorList>
    </citation>
    <scope>NUCLEOTIDE SEQUENCE [LARGE SCALE GENOMIC DNA]</scope>
    <source>
        <strain evidence="9">CBS 9802 / IAM 14324 / JCM 22182 / KY 12970</strain>
    </source>
</reference>
<dbReference type="STRING" id="764103.G7E4N7"/>
<evidence type="ECO:0000256" key="3">
    <source>
        <dbReference type="ARBA" id="ARBA00022737"/>
    </source>
</evidence>
<evidence type="ECO:0000313" key="9">
    <source>
        <dbReference type="Proteomes" id="UP000009131"/>
    </source>
</evidence>
<sequence length="592" mass="63916">MAPLQDITNRLSLSVQRPAKQPLLRQSSLQDLFAKPATPRHEQDESALRASKRRRILTEPSVLASSSSPASDECHHAMQWESTQPTSPLAPQKHQHDSSDEEDDDATGWVEPVRQLHTRQSLRASTKLGPVALLGMCSTSSARSFPRALARHTHTTAHLLSLSSSANLDVYRLVGQDRSAAGLISSDFAPPMACQFSHGARRGGGKNVCAVVDETGIVTFLDADGTVDTDREQGRHAFSTHENAVFALQWSPDDSTMLTGSGDHTASLHDVKTGNCVGELVGHQGSVKTVDWHPHDHHLVATGSRDGTVRLWDVRAPAADGNGLLCVNLIRNAHCEPKKGMRDIMPAARRSVTSVTFIPNQDHLLASAGSADGMVRFWDVRRPHSNRINPDYFQVGADVAAPSLASLQASSLTSPLTMQRSHGISSLTVSPVNGRLYAISTASYAFSLDTCLLPLAGNLSKKDVHAGDLAMTDLQIFTSPSLGFGDFYRGLTVSTDGRYLAAGSTTGAHLWDTANVRSARDMSNDGGEQTNFEAVTLDAGAGEVTGLAWGRDETLLTIQEDRSLRIWRPRQCVEQNPEYARSSAGHTFFAAL</sequence>
<dbReference type="InterPro" id="IPR051865">
    <property type="entry name" value="WD-repeat_CDT2_adapter"/>
</dbReference>
<feature type="compositionally biased region" description="Polar residues" evidence="7">
    <location>
        <begin position="1"/>
        <end position="15"/>
    </location>
</feature>
<dbReference type="InParanoid" id="G7E4N7"/>
<feature type="region of interest" description="Disordered" evidence="7">
    <location>
        <begin position="1"/>
        <end position="106"/>
    </location>
</feature>
<dbReference type="PROSITE" id="PS00678">
    <property type="entry name" value="WD_REPEATS_1"/>
    <property type="match status" value="2"/>
</dbReference>
<evidence type="ECO:0000256" key="4">
    <source>
        <dbReference type="ARBA" id="ARBA00022786"/>
    </source>
</evidence>
<gene>
    <name evidence="8" type="primary">Mo04476</name>
    <name evidence="8" type="ORF">E5Q_04476</name>
</gene>
<dbReference type="GO" id="GO:0043161">
    <property type="term" value="P:proteasome-mediated ubiquitin-dependent protein catabolic process"/>
    <property type="evidence" value="ECO:0007669"/>
    <property type="project" value="TreeGrafter"/>
</dbReference>
<comment type="caution">
    <text evidence="8">The sequence shown here is derived from an EMBL/GenBank/DDBJ whole genome shotgun (WGS) entry which is preliminary data.</text>
</comment>
<dbReference type="FunCoup" id="G7E4N7">
    <property type="interactions" value="192"/>
</dbReference>
<dbReference type="PROSITE" id="PS50294">
    <property type="entry name" value="WD_REPEATS_REGION"/>
    <property type="match status" value="2"/>
</dbReference>
<dbReference type="EMBL" id="BABT02000142">
    <property type="protein sequence ID" value="GAA97797.1"/>
    <property type="molecule type" value="Genomic_DNA"/>
</dbReference>
<dbReference type="PANTHER" id="PTHR22852">
    <property type="entry name" value="LETHAL 2 DENTICLELESS PROTEIN RETINOIC ACID-REGULATED NUCLEAR MATRIX-ASSOCIATED PROTEIN"/>
    <property type="match status" value="1"/>
</dbReference>
<name>G7E4N7_MIXOS</name>
<dbReference type="InterPro" id="IPR015943">
    <property type="entry name" value="WD40/YVTN_repeat-like_dom_sf"/>
</dbReference>
<dbReference type="InterPro" id="IPR001680">
    <property type="entry name" value="WD40_rpt"/>
</dbReference>
<dbReference type="RefSeq" id="XP_014566063.1">
    <property type="nucleotide sequence ID" value="XM_014710577.1"/>
</dbReference>
<feature type="compositionally biased region" description="Polar residues" evidence="7">
    <location>
        <begin position="80"/>
        <end position="89"/>
    </location>
</feature>
<dbReference type="GO" id="GO:0030674">
    <property type="term" value="F:protein-macromolecule adaptor activity"/>
    <property type="evidence" value="ECO:0007669"/>
    <property type="project" value="TreeGrafter"/>
</dbReference>
<dbReference type="Proteomes" id="UP000009131">
    <property type="component" value="Unassembled WGS sequence"/>
</dbReference>
<dbReference type="PROSITE" id="PS50082">
    <property type="entry name" value="WD_REPEATS_2"/>
    <property type="match status" value="3"/>
</dbReference>
<evidence type="ECO:0000256" key="1">
    <source>
        <dbReference type="ARBA" id="ARBA00004906"/>
    </source>
</evidence>
<evidence type="ECO:0000313" key="8">
    <source>
        <dbReference type="EMBL" id="GAA97797.1"/>
    </source>
</evidence>
<dbReference type="InterPro" id="IPR020472">
    <property type="entry name" value="WD40_PAC1"/>
</dbReference>
<evidence type="ECO:0000256" key="6">
    <source>
        <dbReference type="PROSITE-ProRule" id="PRU00221"/>
    </source>
</evidence>
<reference evidence="8 9" key="1">
    <citation type="journal article" date="2011" name="J. Gen. Appl. Microbiol.">
        <title>Draft genome sequencing of the enigmatic basidiomycete Mixia osmundae.</title>
        <authorList>
            <person name="Nishida H."/>
            <person name="Nagatsuka Y."/>
            <person name="Sugiyama J."/>
        </authorList>
    </citation>
    <scope>NUCLEOTIDE SEQUENCE [LARGE SCALE GENOMIC DNA]</scope>
    <source>
        <strain evidence="9">CBS 9802 / IAM 14324 / JCM 22182 / KY 12970</strain>
    </source>
</reference>